<dbReference type="RefSeq" id="WP_181828614.1">
    <property type="nucleotide sequence ID" value="NZ_CP104757.1"/>
</dbReference>
<evidence type="ECO:0000256" key="3">
    <source>
        <dbReference type="ARBA" id="ARBA00022913"/>
    </source>
</evidence>
<reference evidence="9 10" key="1">
    <citation type="submission" date="2020-07" db="EMBL/GenBank/DDBJ databases">
        <title>Characterization of Pectobacterium aroidearum strains causing soft rot on Amorphophallus konjac.</title>
        <authorList>
            <person name="Xie H."/>
        </authorList>
    </citation>
    <scope>NUCLEOTIDE SEQUENCE [LARGE SCALE GENOMIC DNA]</scope>
    <source>
        <strain evidence="9 10">MY10</strain>
    </source>
</reference>
<feature type="domain" description="Filamentous haemagglutinin FhaB/tRNA nuclease CdiA-like TPS" evidence="8">
    <location>
        <begin position="45"/>
        <end position="166"/>
    </location>
</feature>
<dbReference type="SUPFAM" id="SSF51126">
    <property type="entry name" value="Pectin lyase-like"/>
    <property type="match status" value="1"/>
</dbReference>
<dbReference type="InterPro" id="IPR006914">
    <property type="entry name" value="VENN_dom"/>
</dbReference>
<organism evidence="9 10">
    <name type="scientific">Pectobacterium aroidearum</name>
    <dbReference type="NCBI Taxonomy" id="1201031"/>
    <lineage>
        <taxon>Bacteria</taxon>
        <taxon>Pseudomonadati</taxon>
        <taxon>Pseudomonadota</taxon>
        <taxon>Gammaproteobacteria</taxon>
        <taxon>Enterobacterales</taxon>
        <taxon>Pectobacteriaceae</taxon>
        <taxon>Pectobacterium</taxon>
    </lineage>
</organism>
<evidence type="ECO:0000256" key="5">
    <source>
        <dbReference type="ARBA" id="ARBA00024043"/>
    </source>
</evidence>
<dbReference type="InterPro" id="IPR010069">
    <property type="entry name" value="CdiA_FHA1_rpt"/>
</dbReference>
<dbReference type="InterPro" id="IPR041620">
    <property type="entry name" value="CdiA_C_tRNase"/>
</dbReference>
<dbReference type="InterPro" id="IPR025157">
    <property type="entry name" value="Hemagglutinin_rpt"/>
</dbReference>
<accession>A0ABR5Z9F8</accession>
<evidence type="ECO:0000313" key="9">
    <source>
        <dbReference type="EMBL" id="MBA5231169.1"/>
    </source>
</evidence>
<feature type="chain" id="PRO_5046382675" evidence="7">
    <location>
        <begin position="30"/>
        <end position="5871"/>
    </location>
</feature>
<feature type="region of interest" description="Disordered" evidence="6">
    <location>
        <begin position="4095"/>
        <end position="4125"/>
    </location>
</feature>
<feature type="region of interest" description="Disordered" evidence="6">
    <location>
        <begin position="5549"/>
        <end position="5575"/>
    </location>
</feature>
<dbReference type="Gene3D" id="2.160.20.10">
    <property type="entry name" value="Single-stranded right-handed beta-helix, Pectin lyase-like"/>
    <property type="match status" value="1"/>
</dbReference>
<evidence type="ECO:0000256" key="6">
    <source>
        <dbReference type="SAM" id="MobiDB-lite"/>
    </source>
</evidence>
<name>A0ABR5Z9F8_9GAMM</name>
<evidence type="ECO:0000256" key="2">
    <source>
        <dbReference type="ARBA" id="ARBA00022656"/>
    </source>
</evidence>
<dbReference type="InterPro" id="IPR008638">
    <property type="entry name" value="FhaB/CdiA-like_TPS"/>
</dbReference>
<dbReference type="InterPro" id="IPR011050">
    <property type="entry name" value="Pectin_lyase_fold/virulence"/>
</dbReference>
<dbReference type="EMBL" id="JACERK010000001">
    <property type="protein sequence ID" value="MBA5231169.1"/>
    <property type="molecule type" value="Genomic_DNA"/>
</dbReference>
<feature type="compositionally biased region" description="Low complexity" evidence="6">
    <location>
        <begin position="5549"/>
        <end position="5560"/>
    </location>
</feature>
<comment type="similarity">
    <text evidence="5">In the N-terminal section; belongs to the CdiA toxin family.</text>
</comment>
<dbReference type="SMART" id="SM00912">
    <property type="entry name" value="Haemagg_act"/>
    <property type="match status" value="1"/>
</dbReference>
<dbReference type="Pfam" id="PF18664">
    <property type="entry name" value="CdiA_C_tRNase"/>
    <property type="match status" value="1"/>
</dbReference>
<dbReference type="Pfam" id="PF05860">
    <property type="entry name" value="TPS"/>
    <property type="match status" value="1"/>
</dbReference>
<evidence type="ECO:0000313" key="10">
    <source>
        <dbReference type="Proteomes" id="UP000530038"/>
    </source>
</evidence>
<dbReference type="Pfam" id="PF13332">
    <property type="entry name" value="Fil_haemagg_2"/>
    <property type="match status" value="4"/>
</dbReference>
<keyword evidence="4" id="KW-0843">Virulence</keyword>
<feature type="signal peptide" evidence="7">
    <location>
        <begin position="1"/>
        <end position="29"/>
    </location>
</feature>
<dbReference type="Proteomes" id="UP000530038">
    <property type="component" value="Unassembled WGS sequence"/>
</dbReference>
<keyword evidence="3" id="KW-1266">Target cell cytoplasm</keyword>
<gene>
    <name evidence="9" type="ORF">H2Y56_03415</name>
</gene>
<comment type="subcellular location">
    <subcellularLocation>
        <location evidence="1">Target cell</location>
        <location evidence="1">Target cell cytoplasm</location>
    </subcellularLocation>
</comment>
<evidence type="ECO:0000256" key="1">
    <source>
        <dbReference type="ARBA" id="ARBA00004219"/>
    </source>
</evidence>
<keyword evidence="2" id="KW-0800">Toxin</keyword>
<keyword evidence="10" id="KW-1185">Reference proteome</keyword>
<dbReference type="NCBIfam" id="TIGR01731">
    <property type="entry name" value="fil_hemag_20aa"/>
    <property type="match status" value="40"/>
</dbReference>
<sequence length="5871" mass="607105">MKPVKTTQRLLAYTLIHLIAFQPLLPAMAAGVQVATGNTALDQAGNGVPVINIATPNSAGISHNQYQDFNVDKPGLILNNGTAQLNPTQLGGLIQNNPNLKGKAADAIINEVVSTNRSTLAGYLEVGGKQASVIVANPNGITCDGCGFINTPQVTLTTGKPQLDAQGNLQHIDVKRGDITLTGQGLDASKSDYLSLIARTAQINAGLNANDTQIVLGANQVDATGKVTAQAADSGVKVALDTGALGGMYTNRIRLVSSDKGVGVNVGNLSARSGDITLSANGKLSLGDAVAQGNIQADADALALRGKQQAGDALTLNAKQDITLQDATLRAGKDIALRSDGTLNAQNSVISAGVDAQGTVKPANQLSLNGDAVTLNATQLAAGKVTVNAGQSLQQDTASGIKAESVLDIRGDAVSLAGSAGGEDVRLAAKTLNGAGSAQLQAKNNATVRVTQQGDWQGNLTAGNTLSVEGGRLVQRGTLAGKTLTLTLDALDNQGDIAARQGLTFSGGDMTNRGTLAAAERLAVNAQRLDNRGLLSARHDVTLELQTVLNNQGNILTDNQLFLLADTITNGGTLQAATLSAQANQLTSQGEVTANALDLTSQAAENHGTINARQMLALHGGSLVNRGTLSAGEKLALTLGDTLDNRGLMQAGNTLQVTADRLSNDGTLTAPDLQLRTGTLANQGTLQADNTLQLEATRALTQSATGTLLAGTDLTVNAGQAETDGAIQAQQFLLNAERWLNAGKTSLTGDGQITAAHLDNRGSLLTAGNWTIHSDVVSQAGALQGNALTIQANTLTSSGQAQARGAVNLTVADTFTNSGDWLSGEVLHLQAAKTENRGTLQALTLTANSSSFDNRGTVSGITNLSLFLSGNLANSGTLQGNQLRVDAAQLTNQGTLHGTDTLTLSITDGLDNAGTLQGNQLRVDAAQLDNQGTLRGTDALTLAITGNLSNQGTLLSEGDSTTTAKRLDNQGTLQAKNVTLQVDELDNAGNIFGVSSLVLTAASGLTNRQAGKLLSQGAAVLTAAEVVNAGDWQAKTLTLTANNLTNDGQIQGDDALSLTLPMTDGTGTLINRGTLTTGGDATLFARLMENPGTLSSRGHATLTGMSLINDGRLVAATGLSLYGDYQGRGLLNTAGTLTLEGDTLVNGGHWESRALSLQGKRFTNQGTVLGNAVALSAERLVNHGDITGVDTLTLSLGDSLNNLGTLRSDSLSVAAVEVNNRGDMQGINTLQLNTTGLLDNTGVISGNQSVVVKADAVKQSGTLEGKTVTLDTASLTNQGKMLGVDALTLSIAGNFSNDGNLLTQGNATVTAQSVDNRGLLQAGSLMLEADEVTNAGQLLGIQVLSVTAQGGLTNQQTGKLLTQGAAVLQAARAENHGEWLADNLTLQAARFINTGRVQTDRELSVTVAPVSAVSQRSFLPMALSLAADIQQLNASSSPQGGGAGDGVLDNRGTLVSGGDLQLQATHITNQGSLSGNGTATLTGNTIRNDGTVVALTSLSLTGDYQGSGTLQTDGRLDWSGTTLTNRGRWQANAIQLQGLTLENQGTLLGQRTDITADTLFNGGEIAGVNALQLTLAEHLTNQGELYGATLGLSATGLFNQGELSGDDLHLTLQETARNSGLISGSQQVQLEARQVEQSGSLESRRLQVQANTLDNQGTMLGVDELTLAINTTARNSGKWLSQGDSTLTARQLENTGQWQAKTLSLTADEVGNAGQLLGLSALSLTAKNRLTNTQNGKLLTRGLAVLNAANAENDGEWQADSLTLDGQTLNNRGHIQGDTSLKMTLVNGDVDNQGTLWSTRADIAARTLTNAGEITGVNGLQLTLDDALTNQGKLNSSQLIAQADRLDNRGKINGLDRLELTVGNGLDNQGSLYGAALALNANDLTNSGTITGVDSLSLGLNGTLNNTRDISSTALMLKANDVVNHGTMTGVNGLTFLLGNHLDNQGTLNSQALAITANDLTNDGQINGTRSLQLTLDGTLINTGDLTSPRIGITAQDVLNDGQMLGADDLQLDLRNKLDNRGLVSGSNTLGIVANHIDQQGTLEALALTVDAQTLDNHGKMLGVDALTLAIAGTARNQGKWLSQGSSTLTAGQVDNNGQWQAGDITLQATDLTNRGQIFGINALSLTTTNDLSNQQGGTLLSQGVAVLRAATAANDGDVQADSLTFDAQQLTNRGRIQGDSGLTVTLDRTNPASLLTNQGTLLSGGDTQLSASLLNNQGTVSGVGKVTLDSGATNNAGNVIADGALSLNGDYQGAGLLHTADTLTLRGNQLNNSGRWESRALALNGGSFSNTGTVIGERGITLELRDDLTVGSAGQLLTNGALLAQVGSVMNDGLWQGNTLTLTADEVENAGQLLGLSALSLTAKNRLDNTQTGKLLTQGLAVLNAAEASNEGEWQADSLTLEAQQLTNRGHIQGDTSLTVTLANGDVTNQGTLWSKLATIAARTLSNVGEMTGVDGLQLTLDDALTNQGALSSYQLTAQADRLDNSGKINGLDQLGITVNQNLNNTGTLYGAAVTLNANDLTNRGTMTGVDSLTLELNGTLNNTRDISSNALTLNANDVVNHGTMTGVNGLTFLLGNHLDNQGMLNSHALSITANDLTNDGQINGTRSLQLTLDGTLTNTGDLTSPRIGITAQNVLNHGQMLGADDLQLDLRNKLDNRGLISGSNTLGIVANHIDQQGTLEARALRVDAQTLDNHGKMLGVDALTLAIAGTARNQGKWLSQGTSTLTAGQVDNQGQWQAGDITLQATDLTNRGQIFGIDALSLSAANGLTNQQGGTLLSQGVAVLRAATAANDGDVQADRLTFDAQQLTNRGRMQGDNGLAVTLDRTNPASRLTNQGTLLSGGDGWLSASQLDNQGIVSGVGKLTLDGGAINNTGNVIADGALSLNGDYQGAGLLHTADTLTLRGNQLNNSGRWESPVLALNGGSFSNTGTIIGERGITLELRDGLTVGSAGQLLTNGALLAQAGSVMNDGLWQGNTLTLSANDLTNGGALLGQDGLRLELLGSYQGNAPSRLLSDGETVITADRLNQSGEIAAGTLSLTTNTLDNGGRVLGSNGLTVTNRDELLNRAGGELLTNGAGRLDSGTLRNAGTLQANDLQLGAREIDNQGRLQGTDALRLLDVLRYVGDKSSQLLSKGAATLHAKHTDNAGLWQAGTLMLNGESFSNSGTVAGLSGLSLNGDALNNQGELFSQGAVTVTGKMLENSGTLTGVGGFTLNLTDRVDNLATGRLLSGGTGELTTGVLRNQGLWQSDALQLTARDLEQQGNLLGVQRGTLQLSGTYQGAQGSQLVSGGDLSLTAHDITNRGQIQARTLTLGADALTNHGTLRGDNTLDATVSRQFTNASQSRLSSDGTLSVQAATLANQGDIKAATTTLKGNTLTNSGTVQGTTALQLDATDRIVNQQAGQLLSDGTTTLNAAAVENLGWLQGRGLVLNTTQLTQQGSLMAQDKLTLKIPQWVNNGLVQAGELEIIADELDNHGTLLGLTQLALQTQRLINRQGAKLYSAQDLRLKTQELQQNGQLVALGNLSADITGPLTFTQSMAAGRQLTLNVAGDLDQRGTLQGQSVQLTSTGTLTNQGNILAGGGESRLSAKDIVQAEAGSIQAGGNLTLVSENTLNNKGLIGTTGDLLVQAGGLLHNSSMLYAGGNMRLLSDSLTNVFGTILAGNNLWIQRDAQGTASTSLLNSSGTIETQSGDITINTGTLTNQREGFVVTESESTAESVPDWVGKTDAYIPIEWFNKEDYGVYVSGWWETLPGSQYWFMYAPYEHLEYIKVVTQSKEEKVVSQGREGELKAVGNISLVTQNLINNASQIVANNDISIKGEILNNTSYHTGSLNEYLTYRYYDAIYVERGINPGPVAFPTGDNDVASGKYRYAVDISDNKIWYILVGTPTTEKTVGESYNALIQAGGTITADVKQDISNTTLQPGSGGFMPASTKPVLDAITTLSPLQKQTTRQLASQDSSFNAGAVDVTKAGGGQATLAGNAAGVTATGKAVALTPQSGTALQAGAQADNITATIATPTATGPLTLNTGDAVVLQPAASGQISNPDAVALTPQSGTALQAGAQADNITATITTPTTTGPLTLNTGDAVVLTPSTSGHVSNPDAVTLSSTGPRPDAGSSLTPVNVDNTATGITVAGTVGTPATLATPGSVAVEALKPTVSADSLPGGATPAVKPPLSAADLLSAIGNGLQNLSTNPLAEYPLPTSNNGLLVVDPNADSRYLIHTNPKLEQLGQVDNALFSDLQTLLGQQPSTVVPVETRSQWTQADRVLGSSYLLDKLNLDADHDYRFLGDAEFDTRYISQAVLKQSGQRHLNGTGSDLAQMQMLLDNAAAAQKGMNLQLGVSLTPEQVANLSQSLVWWENIEVNGQIVLAPKLYLAQADKSNLQGSAIVANRVELNAGGSVTNSGTLRAVEVLAIASGDRIDNHEGGLIKSDGGLNLVALNNITNSGSRMEGNTLQLASINGDIINRTESRNFQTAQPTSSRSGTGSLTFTELGKTAEIVAGNSLTLSAGKDIRNVAATLNAGQDMALNAKGNVAVEALTLTNNRVDIGWGSSNTALNTAVQGSTVTAGGALKAVAGQDIQIAASALSGGSALTLAAGNDIRLTAQDTLKETLYQGGSTAQRRTQEVANAQLLSGGELSLVAGRDVLSEAASLNAKGTATLAAGRDLNLLPETEETYSGNWWNRHADWQQNITQQSTELTAGKGLNLQAGRDINLQAAQGVASGAVTAQAGNNINLLSATETQHTFFEETQVKKKAFSKTVTHTLQETLQTNEKGSLLSGDSVTLAASQDINLQGSSVVGDKQVTLLANNDVNTAASVENYQNYEEHSKKKSGLFSGGGIGFTIGSTSTSQKLRDQAATQSQSISTLGSTTDSVTVKAGNDVSISGTDMVAGKDILLQGNNVTLDPGYDTRKQQQEFEQKSAGLTVALSGVVGSALNSAVQSIQAAKSESDGRLALLQGMKAGLAGYQAYQGSQSELNNKGEASFVGVSISLGAQNSRSSQTSEQKQSFGSTLNAAGDIGIESRTGDITVAGSQLKAGGDVLMNAAQDIHLLSARNSEALSGKNSSSGGNIGVSLGLSNGSAGLSIFANVNAAKGRETGTGNTWSETTVDAGNHVTLKSERDTRLTGAQVSGERIDVDAGRNLLLQSQQDSDRYDSSQVSGSAGGSFTWGGGGGSGYISLSKDKMHSNYDSVQQQTGLFAGKDGFGIKTGEHTQLDAAVIASTASAEKNRLETGTLGWSGLNNKAEFKVEHSGAGFSASPSLNGSMLSTLAMNVPSALMALGSSGNASSTTYAAVSDGTLLLRDTAKQVQDIATLSRDVEHANNALSPIFNKEKEQKRLKQAQLIGEIGAQVMDIVRTEGELKAQKAAEAKGDATVERPKEGDPTQKWEEYKKALTESPTYKAEMQKYGTGSDFQRAAQAATAAIQALAGGDIQKAIASGASPYLAQLVKDVTLPKDESKITASDIATNAMAHAVVGAVVAQLSGQDAAAGAIGASSGELAARTIMALQYPGKTANDLTEAEKQSVSALSTLAAGLVSGLASNSTASAASGAQSGRNAVENNSLRGDKTRQSVKESAEWWKKQVRDKLGEGTTSAIANSIINAVADTGDAALGGTDYVADGAMALASCAVGDGYCNKALSDLAGKNQAAADSVKALMKSETWSAVADMIKQASGGNQAALEATGGMLASIMLPGKKVPEFSAVLGKTEKLVKNADGIYEVKVNVTPLEGHDRLNTPDLGGNGKLKPAEAASAAQLEPTLGTMERYTPPPGMITDKTPDFVITSGPNKGKTVDAMYTTDRLTQKEIDGLNKFYEKNMISGNGQKVIQEHLQKADFVPVDFRVLTPANQNIFMNYIKKLPKTQQDKVIIMR</sequence>
<keyword evidence="7" id="KW-0732">Signal</keyword>
<comment type="caution">
    <text evidence="9">The sequence shown here is derived from an EMBL/GenBank/DDBJ whole genome shotgun (WGS) entry which is preliminary data.</text>
</comment>
<dbReference type="CDD" id="cd20726">
    <property type="entry name" value="CDI_toxin_BpE479_tRNase-like"/>
    <property type="match status" value="1"/>
</dbReference>
<evidence type="ECO:0000256" key="4">
    <source>
        <dbReference type="ARBA" id="ARBA00023026"/>
    </source>
</evidence>
<evidence type="ECO:0000259" key="8">
    <source>
        <dbReference type="SMART" id="SM00912"/>
    </source>
</evidence>
<evidence type="ECO:0000256" key="7">
    <source>
        <dbReference type="SAM" id="SignalP"/>
    </source>
</evidence>
<dbReference type="InterPro" id="IPR012334">
    <property type="entry name" value="Pectin_lyas_fold"/>
</dbReference>
<dbReference type="NCBIfam" id="TIGR01901">
    <property type="entry name" value="adhes_NPXG"/>
    <property type="match status" value="1"/>
</dbReference>
<proteinExistence type="inferred from homology"/>
<dbReference type="Pfam" id="PF04829">
    <property type="entry name" value="PT-VENN"/>
    <property type="match status" value="1"/>
</dbReference>
<protein>
    <submittedName>
        <fullName evidence="9">Hemagglutinin repeat-containing protein</fullName>
    </submittedName>
</protein>